<dbReference type="Proteomes" id="UP000199455">
    <property type="component" value="Unassembled WGS sequence"/>
</dbReference>
<dbReference type="EMBL" id="FMZH01000014">
    <property type="protein sequence ID" value="SDE22676.1"/>
    <property type="molecule type" value="Genomic_DNA"/>
</dbReference>
<keyword evidence="2" id="KW-1185">Reference proteome</keyword>
<proteinExistence type="predicted"/>
<evidence type="ECO:0000313" key="1">
    <source>
        <dbReference type="EMBL" id="SDE22676.1"/>
    </source>
</evidence>
<dbReference type="AlphaFoldDB" id="A0A1G7B8N8"/>
<dbReference type="STRING" id="390242.SAMN04488024_11453"/>
<protein>
    <submittedName>
        <fullName evidence="1">Uncharacterized protein</fullName>
    </submittedName>
</protein>
<reference evidence="2" key="1">
    <citation type="submission" date="2016-10" db="EMBL/GenBank/DDBJ databases">
        <authorList>
            <person name="Varghese N."/>
            <person name="Submissions S."/>
        </authorList>
    </citation>
    <scope>NUCLEOTIDE SEQUENCE [LARGE SCALE GENOMIC DNA]</scope>
    <source>
        <strain evidence="2">DSM 18609</strain>
    </source>
</reference>
<gene>
    <name evidence="1" type="ORF">SAMN04488024_11453</name>
</gene>
<dbReference type="RefSeq" id="WP_143009647.1">
    <property type="nucleotide sequence ID" value="NZ_FMZH01000014.1"/>
</dbReference>
<sequence>MSYFCRMSAKYRVLYFFQNSETIILEIQRLDLPPNADAETTYHWLYFDKMTGSLIKLWFRSLDSSSEIEERYFEQGYLKFNKTEATYIEKHNSSQQKLNNMGNRTIDGPIVEMLENYLK</sequence>
<organism evidence="1 2">
    <name type="scientific">Pedobacter soli</name>
    <dbReference type="NCBI Taxonomy" id="390242"/>
    <lineage>
        <taxon>Bacteria</taxon>
        <taxon>Pseudomonadati</taxon>
        <taxon>Bacteroidota</taxon>
        <taxon>Sphingobacteriia</taxon>
        <taxon>Sphingobacteriales</taxon>
        <taxon>Sphingobacteriaceae</taxon>
        <taxon>Pedobacter</taxon>
    </lineage>
</organism>
<evidence type="ECO:0000313" key="2">
    <source>
        <dbReference type="Proteomes" id="UP000199455"/>
    </source>
</evidence>
<name>A0A1G7B8N8_9SPHI</name>
<accession>A0A1G7B8N8</accession>